<dbReference type="CDD" id="cd00024">
    <property type="entry name" value="CD_CSD"/>
    <property type="match status" value="1"/>
</dbReference>
<dbReference type="PROSITE" id="PS50013">
    <property type="entry name" value="CHROMO_2"/>
    <property type="match status" value="1"/>
</dbReference>
<dbReference type="SMART" id="SM00298">
    <property type="entry name" value="CHROMO"/>
    <property type="match status" value="1"/>
</dbReference>
<keyword evidence="2" id="KW-0539">Nucleus</keyword>
<feature type="compositionally biased region" description="Basic residues" evidence="3">
    <location>
        <begin position="34"/>
        <end position="43"/>
    </location>
</feature>
<evidence type="ECO:0000256" key="2">
    <source>
        <dbReference type="ARBA" id="ARBA00023242"/>
    </source>
</evidence>
<keyword evidence="6" id="KW-1185">Reference proteome</keyword>
<dbReference type="InterPro" id="IPR016197">
    <property type="entry name" value="Chromo-like_dom_sf"/>
</dbReference>
<feature type="region of interest" description="Disordered" evidence="3">
    <location>
        <begin position="1"/>
        <end position="90"/>
    </location>
</feature>
<dbReference type="InterPro" id="IPR051219">
    <property type="entry name" value="Heterochromatin_chromo-domain"/>
</dbReference>
<dbReference type="SUPFAM" id="SSF54160">
    <property type="entry name" value="Chromo domain-like"/>
    <property type="match status" value="1"/>
</dbReference>
<dbReference type="InterPro" id="IPR023780">
    <property type="entry name" value="Chromo_domain"/>
</dbReference>
<evidence type="ECO:0000256" key="3">
    <source>
        <dbReference type="SAM" id="MobiDB-lite"/>
    </source>
</evidence>
<evidence type="ECO:0000256" key="1">
    <source>
        <dbReference type="ARBA" id="ARBA00004123"/>
    </source>
</evidence>
<dbReference type="Pfam" id="PF00385">
    <property type="entry name" value="Chromo"/>
    <property type="match status" value="1"/>
</dbReference>
<feature type="domain" description="Chromo" evidence="4">
    <location>
        <begin position="122"/>
        <end position="180"/>
    </location>
</feature>
<dbReference type="PANTHER" id="PTHR22812">
    <property type="entry name" value="CHROMOBOX PROTEIN"/>
    <property type="match status" value="1"/>
</dbReference>
<evidence type="ECO:0000313" key="6">
    <source>
        <dbReference type="Proteomes" id="UP001158576"/>
    </source>
</evidence>
<feature type="compositionally biased region" description="Basic and acidic residues" evidence="3">
    <location>
        <begin position="80"/>
        <end position="90"/>
    </location>
</feature>
<reference evidence="5 6" key="1">
    <citation type="submission" date="2021-04" db="EMBL/GenBank/DDBJ databases">
        <authorList>
            <person name="Bliznina A."/>
        </authorList>
    </citation>
    <scope>NUCLEOTIDE SEQUENCE [LARGE SCALE GENOMIC DNA]</scope>
</reference>
<sequence>MSQLSLANEFEELDCTQDHQFPRSVEASHEVSTSRKRSSKRQRSSSYQRTEQSVETIDLTMDESSSSDSGTATPVEVATPEERTSPEEPKLIKKMIDFVDSKAWLEDVSAPVAKKTEAEKEWVIEAIVNHRYVENEIKYLIKWKNWPSSSNSWEPLEHMNCNIMIEEYHQKHRAKAEEFNKHFSRRQEDTGFGRNMKPERILGFSDEYADLTILIKWKPNKNQKQANENDDESAQRLNKEELKDPLIIGCIRKDYENYFVLKKKYDTSSDRFLVRTTDAYQLYKKAVFVYFERNLVRDWPEVPKEEE</sequence>
<name>A0ABN7SV16_OIKDI</name>
<accession>A0ABN7SV16</accession>
<dbReference type="Proteomes" id="UP001158576">
    <property type="component" value="Chromosome 1"/>
</dbReference>
<protein>
    <submittedName>
        <fullName evidence="5">Oidioi.mRNA.OKI2018_I69.chr1.g2320.t1.cds</fullName>
    </submittedName>
</protein>
<comment type="subcellular location">
    <subcellularLocation>
        <location evidence="1">Nucleus</location>
    </subcellularLocation>
</comment>
<dbReference type="Gene3D" id="2.40.50.40">
    <property type="match status" value="2"/>
</dbReference>
<evidence type="ECO:0000313" key="5">
    <source>
        <dbReference type="EMBL" id="CAG5105646.1"/>
    </source>
</evidence>
<dbReference type="PROSITE" id="PS00598">
    <property type="entry name" value="CHROMO_1"/>
    <property type="match status" value="1"/>
</dbReference>
<feature type="compositionally biased region" description="Polar residues" evidence="3">
    <location>
        <begin position="62"/>
        <end position="72"/>
    </location>
</feature>
<dbReference type="InterPro" id="IPR000953">
    <property type="entry name" value="Chromo/chromo_shadow_dom"/>
</dbReference>
<dbReference type="InterPro" id="IPR023779">
    <property type="entry name" value="Chromodomain_CS"/>
</dbReference>
<evidence type="ECO:0000259" key="4">
    <source>
        <dbReference type="PROSITE" id="PS50013"/>
    </source>
</evidence>
<dbReference type="EMBL" id="OU015566">
    <property type="protein sequence ID" value="CAG5105646.1"/>
    <property type="molecule type" value="Genomic_DNA"/>
</dbReference>
<gene>
    <name evidence="5" type="ORF">OKIOD_LOCUS11085</name>
</gene>
<feature type="compositionally biased region" description="Basic and acidic residues" evidence="3">
    <location>
        <begin position="16"/>
        <end position="33"/>
    </location>
</feature>
<proteinExistence type="predicted"/>
<organism evidence="5 6">
    <name type="scientific">Oikopleura dioica</name>
    <name type="common">Tunicate</name>
    <dbReference type="NCBI Taxonomy" id="34765"/>
    <lineage>
        <taxon>Eukaryota</taxon>
        <taxon>Metazoa</taxon>
        <taxon>Chordata</taxon>
        <taxon>Tunicata</taxon>
        <taxon>Appendicularia</taxon>
        <taxon>Copelata</taxon>
        <taxon>Oikopleuridae</taxon>
        <taxon>Oikopleura</taxon>
    </lineage>
</organism>